<evidence type="ECO:0000256" key="5">
    <source>
        <dbReference type="SAM" id="Phobius"/>
    </source>
</evidence>
<comment type="subcellular location">
    <subcellularLocation>
        <location evidence="1">Membrane</location>
        <topology evidence="1">Multi-pass membrane protein</topology>
    </subcellularLocation>
</comment>
<gene>
    <name evidence="6" type="ORF">ACJMK2_033682</name>
</gene>
<keyword evidence="3 5" id="KW-1133">Transmembrane helix</keyword>
<sequence length="172" mass="19394">MYIIASLLFESTSHLRYIICCKYFTYSINNILNMTGFINFMYLIRYGVWLISVIKSDIKPDNAEDIRPCLTVGGSVSEHERVDGQGTSLAIMSATRFAALFPVFSLVMLTMAVILGIIGNLKQDVRTLLASVISVIAGSYTYIIYTIATTVRIIYIHYIHYSHDGQDHIHIL</sequence>
<organism evidence="6 7">
    <name type="scientific">Sinanodonta woodiana</name>
    <name type="common">Chinese pond mussel</name>
    <name type="synonym">Anodonta woodiana</name>
    <dbReference type="NCBI Taxonomy" id="1069815"/>
    <lineage>
        <taxon>Eukaryota</taxon>
        <taxon>Metazoa</taxon>
        <taxon>Spiralia</taxon>
        <taxon>Lophotrochozoa</taxon>
        <taxon>Mollusca</taxon>
        <taxon>Bivalvia</taxon>
        <taxon>Autobranchia</taxon>
        <taxon>Heteroconchia</taxon>
        <taxon>Palaeoheterodonta</taxon>
        <taxon>Unionida</taxon>
        <taxon>Unionoidea</taxon>
        <taxon>Unionidae</taxon>
        <taxon>Unioninae</taxon>
        <taxon>Sinanodonta</taxon>
    </lineage>
</organism>
<feature type="transmembrane region" description="Helical" evidence="5">
    <location>
        <begin position="127"/>
        <end position="148"/>
    </location>
</feature>
<name>A0ABD3WP68_SINWO</name>
<dbReference type="Proteomes" id="UP001634394">
    <property type="component" value="Unassembled WGS sequence"/>
</dbReference>
<evidence type="ECO:0000256" key="1">
    <source>
        <dbReference type="ARBA" id="ARBA00004141"/>
    </source>
</evidence>
<dbReference type="EMBL" id="JBJQND010000005">
    <property type="protein sequence ID" value="KAL3875764.1"/>
    <property type="molecule type" value="Genomic_DNA"/>
</dbReference>
<dbReference type="GO" id="GO:0016020">
    <property type="term" value="C:membrane"/>
    <property type="evidence" value="ECO:0007669"/>
    <property type="project" value="UniProtKB-SubCell"/>
</dbReference>
<proteinExistence type="predicted"/>
<reference evidence="6 7" key="1">
    <citation type="submission" date="2024-11" db="EMBL/GenBank/DDBJ databases">
        <title>Chromosome-level genome assembly of the freshwater bivalve Anodonta woodiana.</title>
        <authorList>
            <person name="Chen X."/>
        </authorList>
    </citation>
    <scope>NUCLEOTIDE SEQUENCE [LARGE SCALE GENOMIC DNA]</scope>
    <source>
        <strain evidence="6">MN2024</strain>
        <tissue evidence="6">Gills</tissue>
    </source>
</reference>
<accession>A0ABD3WP68</accession>
<evidence type="ECO:0000313" key="6">
    <source>
        <dbReference type="EMBL" id="KAL3875764.1"/>
    </source>
</evidence>
<comment type="caution">
    <text evidence="6">The sequence shown here is derived from an EMBL/GenBank/DDBJ whole genome shotgun (WGS) entry which is preliminary data.</text>
</comment>
<evidence type="ECO:0000256" key="3">
    <source>
        <dbReference type="ARBA" id="ARBA00022989"/>
    </source>
</evidence>
<evidence type="ECO:0000256" key="4">
    <source>
        <dbReference type="ARBA" id="ARBA00023136"/>
    </source>
</evidence>
<keyword evidence="2 5" id="KW-0812">Transmembrane</keyword>
<evidence type="ECO:0000313" key="7">
    <source>
        <dbReference type="Proteomes" id="UP001634394"/>
    </source>
</evidence>
<keyword evidence="7" id="KW-1185">Reference proteome</keyword>
<keyword evidence="4 5" id="KW-0472">Membrane</keyword>
<feature type="transmembrane region" description="Helical" evidence="5">
    <location>
        <begin position="97"/>
        <end position="121"/>
    </location>
</feature>
<evidence type="ECO:0000256" key="2">
    <source>
        <dbReference type="ARBA" id="ARBA00022692"/>
    </source>
</evidence>
<dbReference type="InterPro" id="IPR004031">
    <property type="entry name" value="PMP22/EMP/MP20/Claudin"/>
</dbReference>
<dbReference type="Pfam" id="PF13903">
    <property type="entry name" value="Claudin_2"/>
    <property type="match status" value="1"/>
</dbReference>
<dbReference type="AlphaFoldDB" id="A0ABD3WP68"/>
<protein>
    <submittedName>
        <fullName evidence="6">Uncharacterized protein</fullName>
    </submittedName>
</protein>